<accession>A0A9Q0SEX4</accession>
<dbReference type="OrthoDB" id="5835829at2759"/>
<gene>
    <name evidence="1" type="ORF">OIU85_011410</name>
</gene>
<dbReference type="AlphaFoldDB" id="A0A9Q0SEX4"/>
<comment type="caution">
    <text evidence="1">The sequence shown here is derived from an EMBL/GenBank/DDBJ whole genome shotgun (WGS) entry which is preliminary data.</text>
</comment>
<name>A0A9Q0SEX4_SALVM</name>
<dbReference type="Proteomes" id="UP001151529">
    <property type="component" value="Chromosome 14"/>
</dbReference>
<keyword evidence="2" id="KW-1185">Reference proteome</keyword>
<evidence type="ECO:0000313" key="2">
    <source>
        <dbReference type="Proteomes" id="UP001151529"/>
    </source>
</evidence>
<proteinExistence type="predicted"/>
<protein>
    <submittedName>
        <fullName evidence="1">GLYCOSYLTRANSFERASE</fullName>
    </submittedName>
</protein>
<reference evidence="1" key="1">
    <citation type="submission" date="2022-11" db="EMBL/GenBank/DDBJ databases">
        <authorList>
            <person name="Hyden B.L."/>
            <person name="Feng K."/>
            <person name="Yates T."/>
            <person name="Jawdy S."/>
            <person name="Smart L.B."/>
            <person name="Muchero W."/>
        </authorList>
    </citation>
    <scope>NUCLEOTIDE SEQUENCE</scope>
    <source>
        <tissue evidence="1">Shoot tip</tissue>
    </source>
</reference>
<dbReference type="PANTHER" id="PTHR48045">
    <property type="entry name" value="UDP-GLYCOSYLTRANSFERASE 72B1"/>
    <property type="match status" value="1"/>
</dbReference>
<sequence>MAETDSPPHVAILPSPGMGHLIPLVELAKRLVHRHNLLITFIIPTDGSPSKSQRSVLGSLPSTIQSVFLPPVNLTDLPEDAKIETLISLTVARSLPSLRDVFTSLVSGGTRVVALVVDLFGTDAFDIAREFKVSPYIFYPAPAMALSLFFYLPKLDEMVSCEYRDMPEPVEIPGCLPIHGGEMLDPTQDRKNDAYKWLLHHSKRYRLAEGVMVNSFVELERGALKALHEAEPGKPPVYPDIKVALRPQAGENGLIGREEIANVVRGLMEGEEGKSVRNRMKELKDLAAEPGPVINLNCL</sequence>
<dbReference type="EMBL" id="JAPFFL010000016">
    <property type="protein sequence ID" value="KAJ6675244.1"/>
    <property type="molecule type" value="Genomic_DNA"/>
</dbReference>
<dbReference type="SUPFAM" id="SSF53756">
    <property type="entry name" value="UDP-Glycosyltransferase/glycogen phosphorylase"/>
    <property type="match status" value="1"/>
</dbReference>
<dbReference type="FunFam" id="3.40.50.2000:FF:000054">
    <property type="entry name" value="Glycosyltransferase"/>
    <property type="match status" value="1"/>
</dbReference>
<dbReference type="Gene3D" id="3.40.50.2000">
    <property type="entry name" value="Glycogen Phosphorylase B"/>
    <property type="match status" value="2"/>
</dbReference>
<reference evidence="1" key="2">
    <citation type="journal article" date="2023" name="Int. J. Mol. Sci.">
        <title>De Novo Assembly and Annotation of 11 Diverse Shrub Willow (Salix) Genomes Reveals Novel Gene Organization in Sex-Linked Regions.</title>
        <authorList>
            <person name="Hyden B."/>
            <person name="Feng K."/>
            <person name="Yates T.B."/>
            <person name="Jawdy S."/>
            <person name="Cereghino C."/>
            <person name="Smart L.B."/>
            <person name="Muchero W."/>
        </authorList>
    </citation>
    <scope>NUCLEOTIDE SEQUENCE [LARGE SCALE GENOMIC DNA]</scope>
    <source>
        <tissue evidence="1">Shoot tip</tissue>
    </source>
</reference>
<organism evidence="1 2">
    <name type="scientific">Salix viminalis</name>
    <name type="common">Common osier</name>
    <name type="synonym">Basket willow</name>
    <dbReference type="NCBI Taxonomy" id="40686"/>
    <lineage>
        <taxon>Eukaryota</taxon>
        <taxon>Viridiplantae</taxon>
        <taxon>Streptophyta</taxon>
        <taxon>Embryophyta</taxon>
        <taxon>Tracheophyta</taxon>
        <taxon>Spermatophyta</taxon>
        <taxon>Magnoliopsida</taxon>
        <taxon>eudicotyledons</taxon>
        <taxon>Gunneridae</taxon>
        <taxon>Pentapetalae</taxon>
        <taxon>rosids</taxon>
        <taxon>fabids</taxon>
        <taxon>Malpighiales</taxon>
        <taxon>Salicaceae</taxon>
        <taxon>Saliceae</taxon>
        <taxon>Salix</taxon>
    </lineage>
</organism>
<dbReference type="PANTHER" id="PTHR48045:SF11">
    <property type="entry name" value="UDP-GLYCOSYLTRANSFERASE 72B1"/>
    <property type="match status" value="1"/>
</dbReference>
<evidence type="ECO:0000313" key="1">
    <source>
        <dbReference type="EMBL" id="KAJ6675244.1"/>
    </source>
</evidence>